<dbReference type="EMBL" id="CP146203">
    <property type="protein sequence ID" value="XBH20226.1"/>
    <property type="molecule type" value="Genomic_DNA"/>
</dbReference>
<dbReference type="GO" id="GO:0055085">
    <property type="term" value="P:transmembrane transport"/>
    <property type="evidence" value="ECO:0007669"/>
    <property type="project" value="InterPro"/>
</dbReference>
<reference evidence="3" key="1">
    <citation type="submission" date="2024-02" db="EMBL/GenBank/DDBJ databases">
        <title>Tomenella chthoni gen. nov. sp. nov., a member of the family Jonesiaceae isolated from bat guano.</title>
        <authorList>
            <person name="Miller S.L."/>
            <person name="King J."/>
            <person name="Sankaranarayanan K."/>
            <person name="Lawson P.A."/>
        </authorList>
    </citation>
    <scope>NUCLEOTIDE SEQUENCE</scope>
    <source>
        <strain evidence="3">BS-20</strain>
    </source>
</reference>
<dbReference type="PANTHER" id="PTHR33376:SF2">
    <property type="entry name" value="DICARBOXYLATE-BINDING PERIPLASMIC PROTEIN"/>
    <property type="match status" value="1"/>
</dbReference>
<dbReference type="NCBIfam" id="NF037995">
    <property type="entry name" value="TRAP_S1"/>
    <property type="match status" value="1"/>
</dbReference>
<evidence type="ECO:0000256" key="1">
    <source>
        <dbReference type="ARBA" id="ARBA00022729"/>
    </source>
</evidence>
<proteinExistence type="predicted"/>
<dbReference type="PANTHER" id="PTHR33376">
    <property type="match status" value="1"/>
</dbReference>
<accession>A0AAU7DSE0</accession>
<feature type="signal peptide" evidence="2">
    <location>
        <begin position="1"/>
        <end position="20"/>
    </location>
</feature>
<dbReference type="PIRSF" id="PIRSF006470">
    <property type="entry name" value="DctB"/>
    <property type="match status" value="1"/>
</dbReference>
<dbReference type="Pfam" id="PF03480">
    <property type="entry name" value="DctP"/>
    <property type="match status" value="1"/>
</dbReference>
<dbReference type="NCBIfam" id="TIGR00787">
    <property type="entry name" value="dctP"/>
    <property type="match status" value="1"/>
</dbReference>
<dbReference type="GO" id="GO:0030246">
    <property type="term" value="F:carbohydrate binding"/>
    <property type="evidence" value="ECO:0007669"/>
    <property type="project" value="TreeGrafter"/>
</dbReference>
<feature type="chain" id="PRO_5043425512" evidence="2">
    <location>
        <begin position="21"/>
        <end position="336"/>
    </location>
</feature>
<dbReference type="InterPro" id="IPR004682">
    <property type="entry name" value="TRAP_DctP"/>
</dbReference>
<dbReference type="Gene3D" id="3.40.190.170">
    <property type="entry name" value="Bacterial extracellular solute-binding protein, family 7"/>
    <property type="match status" value="1"/>
</dbReference>
<protein>
    <submittedName>
        <fullName evidence="3">TRAP transporter substrate-binding protein</fullName>
    </submittedName>
</protein>
<dbReference type="PROSITE" id="PS51257">
    <property type="entry name" value="PROKAR_LIPOPROTEIN"/>
    <property type="match status" value="1"/>
</dbReference>
<sequence length="336" mass="36465">MKNRVSRFAALAFAATLALGACSTGISGSAEEGKVMILSLNQSESHPSFIALEAFGERLKERTAGRWDILVYPNETLGAQQEVIQLVSDGSVDMAIASGTQLENLNPEFATLNLPTVFDSIEHQIAVLGNQEIVGDLFSSLEDSKNLTVLGGLTQGDRNLYTVEGPIVVPQDLNGMKIRVQESDLHIAMINAMGGSATPMSYGEVYTALQSGVLDGAENNEVSYVTQKHHEVAQYVARTRHLVGLDYMLINSDLMNSMDPADREILTEEWKNTVDNHVELWLKNTDEAIAEAEANGSKFNDVDTEAFAAALAPVVEDALTSDSARELYDNIRKAAK</sequence>
<keyword evidence="1 2" id="KW-0732">Signal</keyword>
<organism evidence="3">
    <name type="scientific">Jonesiaceae bacterium BS-20</name>
    <dbReference type="NCBI Taxonomy" id="3120821"/>
    <lineage>
        <taxon>Bacteria</taxon>
        <taxon>Bacillati</taxon>
        <taxon>Actinomycetota</taxon>
        <taxon>Actinomycetes</taxon>
        <taxon>Micrococcales</taxon>
        <taxon>Jonesiaceae</taxon>
    </lineage>
</organism>
<dbReference type="InterPro" id="IPR018389">
    <property type="entry name" value="DctP_fam"/>
</dbReference>
<name>A0AAU7DSE0_9MICO</name>
<dbReference type="AlphaFoldDB" id="A0AAU7DSE0"/>
<evidence type="ECO:0000313" key="3">
    <source>
        <dbReference type="EMBL" id="XBH20226.1"/>
    </source>
</evidence>
<dbReference type="InterPro" id="IPR038404">
    <property type="entry name" value="TRAP_DctP_sf"/>
</dbReference>
<dbReference type="CDD" id="cd13671">
    <property type="entry name" value="PBP2_TRAP_SBP_like_3"/>
    <property type="match status" value="1"/>
</dbReference>
<evidence type="ECO:0000256" key="2">
    <source>
        <dbReference type="SAM" id="SignalP"/>
    </source>
</evidence>
<gene>
    <name evidence="3" type="ORF">V5R04_08140</name>
</gene>
<dbReference type="GO" id="GO:0030288">
    <property type="term" value="C:outer membrane-bounded periplasmic space"/>
    <property type="evidence" value="ECO:0007669"/>
    <property type="project" value="InterPro"/>
</dbReference>